<dbReference type="Proteomes" id="UP001472866">
    <property type="component" value="Chromosome 08"/>
</dbReference>
<dbReference type="InterPro" id="IPR022552">
    <property type="entry name" value="UPF_Ycf55"/>
</dbReference>
<feature type="compositionally biased region" description="Polar residues" evidence="1">
    <location>
        <begin position="115"/>
        <end position="126"/>
    </location>
</feature>
<accession>A0AAX4PCQ2</accession>
<gene>
    <name evidence="2" type="ORF">HKI87_08g54820</name>
</gene>
<dbReference type="EMBL" id="CP151508">
    <property type="protein sequence ID" value="WZN63929.1"/>
    <property type="molecule type" value="Genomic_DNA"/>
</dbReference>
<evidence type="ECO:0000313" key="3">
    <source>
        <dbReference type="Proteomes" id="UP001472866"/>
    </source>
</evidence>
<organism evidence="2 3">
    <name type="scientific">Chloropicon roscoffensis</name>
    <dbReference type="NCBI Taxonomy" id="1461544"/>
    <lineage>
        <taxon>Eukaryota</taxon>
        <taxon>Viridiplantae</taxon>
        <taxon>Chlorophyta</taxon>
        <taxon>Chloropicophyceae</taxon>
        <taxon>Chloropicales</taxon>
        <taxon>Chloropicaceae</taxon>
        <taxon>Chloropicon</taxon>
    </lineage>
</organism>
<reference evidence="2 3" key="1">
    <citation type="submission" date="2024-03" db="EMBL/GenBank/DDBJ databases">
        <title>Complete genome sequence of the green alga Chloropicon roscoffensis RCC1871.</title>
        <authorList>
            <person name="Lemieux C."/>
            <person name="Pombert J.-F."/>
            <person name="Otis C."/>
            <person name="Turmel M."/>
        </authorList>
    </citation>
    <scope>NUCLEOTIDE SEQUENCE [LARGE SCALE GENOMIC DNA]</scope>
    <source>
        <strain evidence="2 3">RCC1871</strain>
    </source>
</reference>
<name>A0AAX4PCQ2_9CHLO</name>
<keyword evidence="3" id="KW-1185">Reference proteome</keyword>
<feature type="region of interest" description="Disordered" evidence="1">
    <location>
        <begin position="159"/>
        <end position="181"/>
    </location>
</feature>
<proteinExistence type="predicted"/>
<sequence length="522" mass="55623">MERAIFRHTRSASRPSVRRRAWSRVANRCRGPGVRGKLVSSRAFLSDQWPHTVEELLAVSNAVCLLVLLRRQQNKSRGGSAPSLWKAAASLGRNDGGQSDVVDAETVSRDRAGASGTTSEPVTSTAAVLDDGGRQGGVTRPLPTTDEVWDEVTRNVVGGEAGEEGSAPPDPVFGAPGGASASAGAGGLPRLVLQSLLPSERKKLLGLSLEALRARVPSLEEIGEQKLDAEGFRSACTGVLNSCAEEAAERWLGCAPERAEGGGEDDGPWAALGQLREDKWFLYSSAFSFLSRGEAYVEGSGAGESKGWTSGAATIATGCSRIVEDCVVTIAETVADAYLEEACRGKQTYGPFPVSLGPTLVHPVLSSTRKIERFRNQVGLHRILHKYFFSVRLVYEDRHALWGYRAGEGGALVQTTLELKRSAELSSLTGVRRAFGLLLEASDVVLPIARGLFDFVQEGVQVLLVLVIGRGLGLVLRGVRESVRGGKGAGRRGPSSESWDEEARGGGEGDLQGEQGFFSFSY</sequence>
<dbReference type="AlphaFoldDB" id="A0AAX4PCQ2"/>
<protein>
    <submittedName>
        <fullName evidence="2">DUF3685 domain-containing protein</fullName>
    </submittedName>
</protein>
<dbReference type="PANTHER" id="PTHR36807">
    <property type="entry name" value="PHOSPHOGLYCOLATE PHOSPHATASE"/>
    <property type="match status" value="1"/>
</dbReference>
<evidence type="ECO:0000313" key="2">
    <source>
        <dbReference type="EMBL" id="WZN63929.1"/>
    </source>
</evidence>
<feature type="region of interest" description="Disordered" evidence="1">
    <location>
        <begin position="484"/>
        <end position="522"/>
    </location>
</feature>
<feature type="region of interest" description="Disordered" evidence="1">
    <location>
        <begin position="106"/>
        <end position="143"/>
    </location>
</feature>
<dbReference type="PANTHER" id="PTHR36807:SF2">
    <property type="entry name" value="PHOSPHOGLYCOLATE PHOSPHATASE"/>
    <property type="match status" value="1"/>
</dbReference>
<dbReference type="Pfam" id="PF12452">
    <property type="entry name" value="DUF3685"/>
    <property type="match status" value="1"/>
</dbReference>
<evidence type="ECO:0000256" key="1">
    <source>
        <dbReference type="SAM" id="MobiDB-lite"/>
    </source>
</evidence>